<dbReference type="CDD" id="cd00067">
    <property type="entry name" value="GAL4"/>
    <property type="match status" value="1"/>
</dbReference>
<gene>
    <name evidence="3" type="ORF">BKA67DRAFT_532692</name>
</gene>
<dbReference type="Proteomes" id="UP000758603">
    <property type="component" value="Unassembled WGS sequence"/>
</dbReference>
<evidence type="ECO:0000256" key="1">
    <source>
        <dbReference type="ARBA" id="ARBA00023242"/>
    </source>
</evidence>
<dbReference type="OrthoDB" id="5426982at2759"/>
<name>A0A9P9A0W0_9PEZI</name>
<dbReference type="GO" id="GO:0000981">
    <property type="term" value="F:DNA-binding transcription factor activity, RNA polymerase II-specific"/>
    <property type="evidence" value="ECO:0007669"/>
    <property type="project" value="InterPro"/>
</dbReference>
<feature type="region of interest" description="Disordered" evidence="2">
    <location>
        <begin position="164"/>
        <end position="203"/>
    </location>
</feature>
<dbReference type="EMBL" id="JAGPXC010000002">
    <property type="protein sequence ID" value="KAH6657484.1"/>
    <property type="molecule type" value="Genomic_DNA"/>
</dbReference>
<dbReference type="GO" id="GO:0008270">
    <property type="term" value="F:zinc ion binding"/>
    <property type="evidence" value="ECO:0007669"/>
    <property type="project" value="InterPro"/>
</dbReference>
<proteinExistence type="predicted"/>
<feature type="compositionally biased region" description="Low complexity" evidence="2">
    <location>
        <begin position="179"/>
        <end position="193"/>
    </location>
</feature>
<sequence length="591" mass="66394">MGNHGNLPQLVEQVQHVIRQVQKPRLLQDPGAVSFNLPSPSSLLYSLEVSEPGDESICEDFFDWALWGTDQVEKAQSGTKSEDSSMPGLTSATTPPPSEKGGAPPSPREVEDRTQHKDKLKEARRADDSYTFPQRELRPKADYVSQISLSTAVQHVLVARPGLIRSTRESSLPSPPSSPRSSSDRNGPPNSSRLSRGKRVGPLKNGDEVADVRALGACICCRIRKVKCDDHEVCGTCADRASKPSLWLEGITGQQICFRNPFADNQLLFPQISKTEANRQPVVCRPTPVDFINDIRVFFRSNTDVRQALLLQTVLKDGRLAGNERESNNYKLNIDEQPDGSKLQDWAEHHMNSVGITDFQSALDLFVLKYAKQSTNLPQHDLLRKVHKMRCLYKVWSQKDFVFLENPSTPVRVLPKALQTGLRNLAKFGLKRLEGEVFALLDKSLWMNGAKVNEQDRMGLWVSVMQLILMYRDIFGKTMAASNIPPSHAYYRSACQLRKLSVRLFSALVVICEVASFGKKPLAFDLEVPGTDAVQTARRFMNNCLPLLERHRDEFFESVEHRPDLLDKLLLSLRGRSPKKGQTAKRQKTTK</sequence>
<protein>
    <recommendedName>
        <fullName evidence="5">Zn(2)-C6 fungal-type domain-containing protein</fullName>
    </recommendedName>
</protein>
<accession>A0A9P9A0W0</accession>
<evidence type="ECO:0000256" key="2">
    <source>
        <dbReference type="SAM" id="MobiDB-lite"/>
    </source>
</evidence>
<reference evidence="3" key="1">
    <citation type="journal article" date="2021" name="Nat. Commun.">
        <title>Genetic determinants of endophytism in the Arabidopsis root mycobiome.</title>
        <authorList>
            <person name="Mesny F."/>
            <person name="Miyauchi S."/>
            <person name="Thiergart T."/>
            <person name="Pickel B."/>
            <person name="Atanasova L."/>
            <person name="Karlsson M."/>
            <person name="Huettel B."/>
            <person name="Barry K.W."/>
            <person name="Haridas S."/>
            <person name="Chen C."/>
            <person name="Bauer D."/>
            <person name="Andreopoulos W."/>
            <person name="Pangilinan J."/>
            <person name="LaButti K."/>
            <person name="Riley R."/>
            <person name="Lipzen A."/>
            <person name="Clum A."/>
            <person name="Drula E."/>
            <person name="Henrissat B."/>
            <person name="Kohler A."/>
            <person name="Grigoriev I.V."/>
            <person name="Martin F.M."/>
            <person name="Hacquard S."/>
        </authorList>
    </citation>
    <scope>NUCLEOTIDE SEQUENCE</scope>
    <source>
        <strain evidence="3">MPI-SDFR-AT-0073</strain>
    </source>
</reference>
<dbReference type="AlphaFoldDB" id="A0A9P9A0W0"/>
<keyword evidence="4" id="KW-1185">Reference proteome</keyword>
<organism evidence="3 4">
    <name type="scientific">Truncatella angustata</name>
    <dbReference type="NCBI Taxonomy" id="152316"/>
    <lineage>
        <taxon>Eukaryota</taxon>
        <taxon>Fungi</taxon>
        <taxon>Dikarya</taxon>
        <taxon>Ascomycota</taxon>
        <taxon>Pezizomycotina</taxon>
        <taxon>Sordariomycetes</taxon>
        <taxon>Xylariomycetidae</taxon>
        <taxon>Amphisphaeriales</taxon>
        <taxon>Sporocadaceae</taxon>
        <taxon>Truncatella</taxon>
    </lineage>
</organism>
<keyword evidence="1" id="KW-0539">Nucleus</keyword>
<dbReference type="InterPro" id="IPR001138">
    <property type="entry name" value="Zn2Cys6_DnaBD"/>
</dbReference>
<evidence type="ECO:0000313" key="3">
    <source>
        <dbReference type="EMBL" id="KAH6657484.1"/>
    </source>
</evidence>
<feature type="region of interest" description="Disordered" evidence="2">
    <location>
        <begin position="73"/>
        <end position="134"/>
    </location>
</feature>
<evidence type="ECO:0008006" key="5">
    <source>
        <dbReference type="Google" id="ProtNLM"/>
    </source>
</evidence>
<dbReference type="GeneID" id="70128462"/>
<comment type="caution">
    <text evidence="3">The sequence shown here is derived from an EMBL/GenBank/DDBJ whole genome shotgun (WGS) entry which is preliminary data.</text>
</comment>
<dbReference type="RefSeq" id="XP_045961718.1">
    <property type="nucleotide sequence ID" value="XM_046099570.1"/>
</dbReference>
<dbReference type="PANTHER" id="PTHR35392">
    <property type="entry name" value="ZN(II)2CYS6 TRANSCRIPTION FACTOR (EUROFUNG)-RELATED-RELATED"/>
    <property type="match status" value="1"/>
</dbReference>
<dbReference type="InterPro" id="IPR052973">
    <property type="entry name" value="Fungal_sec-metab_reg_TF"/>
</dbReference>
<feature type="compositionally biased region" description="Basic and acidic residues" evidence="2">
    <location>
        <begin position="108"/>
        <end position="128"/>
    </location>
</feature>
<evidence type="ECO:0000313" key="4">
    <source>
        <dbReference type="Proteomes" id="UP000758603"/>
    </source>
</evidence>